<protein>
    <submittedName>
        <fullName evidence="1">Uncharacterized protein</fullName>
    </submittedName>
</protein>
<dbReference type="EMBL" id="VSSQ01144377">
    <property type="protein sequence ID" value="MPN64039.1"/>
    <property type="molecule type" value="Genomic_DNA"/>
</dbReference>
<organism evidence="1">
    <name type="scientific">bioreactor metagenome</name>
    <dbReference type="NCBI Taxonomy" id="1076179"/>
    <lineage>
        <taxon>unclassified sequences</taxon>
        <taxon>metagenomes</taxon>
        <taxon>ecological metagenomes</taxon>
    </lineage>
</organism>
<evidence type="ECO:0000313" key="1">
    <source>
        <dbReference type="EMBL" id="MPN64039.1"/>
    </source>
</evidence>
<comment type="caution">
    <text evidence="1">The sequence shown here is derived from an EMBL/GenBank/DDBJ whole genome shotgun (WGS) entry which is preliminary data.</text>
</comment>
<dbReference type="AlphaFoldDB" id="A0A645JMR3"/>
<reference evidence="1" key="1">
    <citation type="submission" date="2019-08" db="EMBL/GenBank/DDBJ databases">
        <authorList>
            <person name="Kucharzyk K."/>
            <person name="Murdoch R.W."/>
            <person name="Higgins S."/>
            <person name="Loffler F."/>
        </authorList>
    </citation>
    <scope>NUCLEOTIDE SEQUENCE</scope>
</reference>
<name>A0A645JMR3_9ZZZZ</name>
<proteinExistence type="predicted"/>
<accession>A0A645JMR3</accession>
<gene>
    <name evidence="1" type="ORF">SDC9_211810</name>
</gene>
<sequence>MRFFHICPNGILNVRAYRAYNVIAINHRIGSIGAFESSRIYGAKLLCIGFNHKHAAPHSIKRRLLNAPNFLTECFIHLGMLL</sequence>